<evidence type="ECO:0000256" key="3">
    <source>
        <dbReference type="ARBA" id="ARBA00011690"/>
    </source>
</evidence>
<comment type="caution">
    <text evidence="15">The sequence shown here is derived from an EMBL/GenBank/DDBJ whole genome shotgun (WGS) entry which is preliminary data.</text>
</comment>
<evidence type="ECO:0000256" key="1">
    <source>
        <dbReference type="ARBA" id="ARBA00004173"/>
    </source>
</evidence>
<evidence type="ECO:0000259" key="13">
    <source>
        <dbReference type="Pfam" id="PF01571"/>
    </source>
</evidence>
<proteinExistence type="inferred from homology"/>
<dbReference type="FunFam" id="3.30.70.1400:FF:000001">
    <property type="entry name" value="Aminomethyltransferase"/>
    <property type="match status" value="1"/>
</dbReference>
<dbReference type="InterPro" id="IPR006222">
    <property type="entry name" value="GCVT_N"/>
</dbReference>
<dbReference type="GO" id="GO:0008168">
    <property type="term" value="F:methyltransferase activity"/>
    <property type="evidence" value="ECO:0007669"/>
    <property type="project" value="UniProtKB-KW"/>
</dbReference>
<sequence length="392" mass="42512">MTMQITLTSRIVTRACALQSATRRGLASAADAAPLKRTALYDFHIANGGKMVPFAGWEMPVQYQSMGVLASHLHTREKASIFDVSHMLQTQWSGKDCLRFLEHLVVADLKGLPVSSSTLSLFTNAAGGIIDDTVINKQTEDTFYVVSNAGCAEKDMAHISEQLATVAKGWDVHVDVLSGASLIALQGPKAAEVMKSLVHDDLTTMGFMTSRFMEISGIPTYTSRCGYTGEDGFEISVKSTDVTALCEILMKNADVELAGLGPRDSLRLEAGLCLYGHDLNEQVSPVEGALTWTIGQRRRKEGGFIGADKILPQVADAKLAPRRRIGMIVDGAPARGNGCPSPVLKKNIAMGLVKAGNQKIGTELRVEVRGRMQKAVVTKMPFVPQRYYRKPE</sequence>
<dbReference type="EC" id="2.1.2.10" evidence="4 12"/>
<evidence type="ECO:0000313" key="16">
    <source>
        <dbReference type="Proteomes" id="UP000319731"/>
    </source>
</evidence>
<keyword evidence="6 12" id="KW-0808">Transferase</keyword>
<evidence type="ECO:0000256" key="7">
    <source>
        <dbReference type="ARBA" id="ARBA00022946"/>
    </source>
</evidence>
<dbReference type="GO" id="GO:0032259">
    <property type="term" value="P:methylation"/>
    <property type="evidence" value="ECO:0007669"/>
    <property type="project" value="UniProtKB-KW"/>
</dbReference>
<keyword evidence="7 12" id="KW-0809">Transit peptide</keyword>
<comment type="similarity">
    <text evidence="2 12">Belongs to the GcvT family.</text>
</comment>
<evidence type="ECO:0000256" key="9">
    <source>
        <dbReference type="ARBA" id="ARBA00031395"/>
    </source>
</evidence>
<protein>
    <recommendedName>
        <fullName evidence="4 12">Aminomethyltransferase</fullName>
        <ecNumber evidence="4 12">2.1.2.10</ecNumber>
    </recommendedName>
    <alternativeName>
        <fullName evidence="9 12">Glycine cleavage system T protein</fullName>
    </alternativeName>
</protein>
<evidence type="ECO:0000256" key="4">
    <source>
        <dbReference type="ARBA" id="ARBA00012616"/>
    </source>
</evidence>
<evidence type="ECO:0000256" key="2">
    <source>
        <dbReference type="ARBA" id="ARBA00008609"/>
    </source>
</evidence>
<dbReference type="EMBL" id="QEAO01000007">
    <property type="protein sequence ID" value="TPX35687.1"/>
    <property type="molecule type" value="Genomic_DNA"/>
</dbReference>
<evidence type="ECO:0000256" key="5">
    <source>
        <dbReference type="ARBA" id="ARBA00022576"/>
    </source>
</evidence>
<dbReference type="Gene3D" id="4.10.1250.10">
    <property type="entry name" value="Aminomethyltransferase fragment"/>
    <property type="match status" value="1"/>
</dbReference>
<evidence type="ECO:0000256" key="6">
    <source>
        <dbReference type="ARBA" id="ARBA00022679"/>
    </source>
</evidence>
<dbReference type="GO" id="GO:0006546">
    <property type="term" value="P:glycine catabolic process"/>
    <property type="evidence" value="ECO:0007669"/>
    <property type="project" value="InterPro"/>
</dbReference>
<evidence type="ECO:0000259" key="14">
    <source>
        <dbReference type="Pfam" id="PF08669"/>
    </source>
</evidence>
<dbReference type="InterPro" id="IPR027266">
    <property type="entry name" value="TrmE/GcvT-like"/>
</dbReference>
<dbReference type="SUPFAM" id="SSF101790">
    <property type="entry name" value="Aminomethyltransferase beta-barrel domain"/>
    <property type="match status" value="1"/>
</dbReference>
<dbReference type="Gene3D" id="2.40.30.110">
    <property type="entry name" value="Aminomethyltransferase beta-barrel domains"/>
    <property type="match status" value="1"/>
</dbReference>
<dbReference type="InterPro" id="IPR028896">
    <property type="entry name" value="GcvT/YgfZ/DmdA"/>
</dbReference>
<dbReference type="InterPro" id="IPR006223">
    <property type="entry name" value="GcvT"/>
</dbReference>
<feature type="domain" description="Aminomethyltransferase C-terminal" evidence="14">
    <location>
        <begin position="338"/>
        <end position="383"/>
    </location>
</feature>
<evidence type="ECO:0000313" key="15">
    <source>
        <dbReference type="EMBL" id="TPX35687.1"/>
    </source>
</evidence>
<keyword evidence="15" id="KW-0489">Methyltransferase</keyword>
<evidence type="ECO:0000256" key="11">
    <source>
        <dbReference type="PIRSR" id="PIRSR006487-1"/>
    </source>
</evidence>
<dbReference type="RefSeq" id="XP_031026119.1">
    <property type="nucleotide sequence ID" value="XM_031167945.1"/>
</dbReference>
<name>A0A507C3Z4_9FUNG</name>
<keyword evidence="8 12" id="KW-0496">Mitochondrion</keyword>
<evidence type="ECO:0000256" key="10">
    <source>
        <dbReference type="ARBA" id="ARBA00047665"/>
    </source>
</evidence>
<comment type="subcellular location">
    <subcellularLocation>
        <location evidence="1 12">Mitochondrion</location>
    </subcellularLocation>
</comment>
<comment type="catalytic activity">
    <reaction evidence="10 12">
        <text>N(6)-[(R)-S(8)-aminomethyldihydrolipoyl]-L-lysyl-[protein] + (6S)-5,6,7,8-tetrahydrofolate = N(6)-[(R)-dihydrolipoyl]-L-lysyl-[protein] + (6R)-5,10-methylene-5,6,7,8-tetrahydrofolate + NH4(+)</text>
        <dbReference type="Rhea" id="RHEA:16945"/>
        <dbReference type="Rhea" id="RHEA-COMP:10475"/>
        <dbReference type="Rhea" id="RHEA-COMP:10492"/>
        <dbReference type="ChEBI" id="CHEBI:15636"/>
        <dbReference type="ChEBI" id="CHEBI:28938"/>
        <dbReference type="ChEBI" id="CHEBI:57453"/>
        <dbReference type="ChEBI" id="CHEBI:83100"/>
        <dbReference type="ChEBI" id="CHEBI:83143"/>
        <dbReference type="EC" id="2.1.2.10"/>
    </reaction>
</comment>
<reference evidence="15 16" key="1">
    <citation type="journal article" date="2019" name="Sci. Rep.">
        <title>Comparative genomics of chytrid fungi reveal insights into the obligate biotrophic and pathogenic lifestyle of Synchytrium endobioticum.</title>
        <authorList>
            <person name="van de Vossenberg B.T.L.H."/>
            <person name="Warris S."/>
            <person name="Nguyen H.D.T."/>
            <person name="van Gent-Pelzer M.P.E."/>
            <person name="Joly D.L."/>
            <person name="van de Geest H.C."/>
            <person name="Bonants P.J.M."/>
            <person name="Smith D.S."/>
            <person name="Levesque C.A."/>
            <person name="van der Lee T.A.J."/>
        </authorList>
    </citation>
    <scope>NUCLEOTIDE SEQUENCE [LARGE SCALE GENOMIC DNA]</scope>
    <source>
        <strain evidence="15 16">JEL517</strain>
    </source>
</reference>
<dbReference type="Proteomes" id="UP000319731">
    <property type="component" value="Unassembled WGS sequence"/>
</dbReference>
<dbReference type="GO" id="GO:0008483">
    <property type="term" value="F:transaminase activity"/>
    <property type="evidence" value="ECO:0007669"/>
    <property type="project" value="UniProtKB-KW"/>
</dbReference>
<keyword evidence="16" id="KW-1185">Reference proteome</keyword>
<dbReference type="FunFam" id="4.10.1250.10:FF:000002">
    <property type="entry name" value="Aminomethyltransferase"/>
    <property type="match status" value="1"/>
</dbReference>
<dbReference type="Pfam" id="PF01571">
    <property type="entry name" value="GCV_T"/>
    <property type="match status" value="1"/>
</dbReference>
<accession>A0A507C3Z4</accession>
<dbReference type="OrthoDB" id="10263536at2759"/>
<dbReference type="PIRSF" id="PIRSF006487">
    <property type="entry name" value="GcvT"/>
    <property type="match status" value="1"/>
</dbReference>
<organism evidence="15 16">
    <name type="scientific">Synchytrium microbalum</name>
    <dbReference type="NCBI Taxonomy" id="1806994"/>
    <lineage>
        <taxon>Eukaryota</taxon>
        <taxon>Fungi</taxon>
        <taxon>Fungi incertae sedis</taxon>
        <taxon>Chytridiomycota</taxon>
        <taxon>Chytridiomycota incertae sedis</taxon>
        <taxon>Chytridiomycetes</taxon>
        <taxon>Synchytriales</taxon>
        <taxon>Synchytriaceae</taxon>
        <taxon>Synchytrium</taxon>
    </lineage>
</organism>
<dbReference type="GO" id="GO:0005960">
    <property type="term" value="C:glycine cleavage complex"/>
    <property type="evidence" value="ECO:0007669"/>
    <property type="project" value="InterPro"/>
</dbReference>
<evidence type="ECO:0000256" key="12">
    <source>
        <dbReference type="RuleBase" id="RU003981"/>
    </source>
</evidence>
<dbReference type="NCBIfam" id="TIGR00528">
    <property type="entry name" value="gcvT"/>
    <property type="match status" value="1"/>
</dbReference>
<gene>
    <name evidence="15" type="primary">GCV1</name>
    <name evidence="15" type="ORF">SmJEL517_g02017</name>
</gene>
<feature type="domain" description="GCVT N-terminal" evidence="13">
    <location>
        <begin position="40"/>
        <end position="295"/>
    </location>
</feature>
<dbReference type="GeneID" id="42003242"/>
<dbReference type="InterPro" id="IPR029043">
    <property type="entry name" value="GcvT/YgfZ_C"/>
</dbReference>
<dbReference type="GO" id="GO:0005739">
    <property type="term" value="C:mitochondrion"/>
    <property type="evidence" value="ECO:0007669"/>
    <property type="project" value="UniProtKB-SubCell"/>
</dbReference>
<dbReference type="GO" id="GO:0004047">
    <property type="term" value="F:aminomethyltransferase activity"/>
    <property type="evidence" value="ECO:0007669"/>
    <property type="project" value="UniProtKB-EC"/>
</dbReference>
<dbReference type="SUPFAM" id="SSF103025">
    <property type="entry name" value="Folate-binding domain"/>
    <property type="match status" value="1"/>
</dbReference>
<keyword evidence="5 12" id="KW-0032">Aminotransferase</keyword>
<dbReference type="PANTHER" id="PTHR43757">
    <property type="entry name" value="AMINOMETHYLTRANSFERASE"/>
    <property type="match status" value="1"/>
</dbReference>
<dbReference type="InterPro" id="IPR013977">
    <property type="entry name" value="GcvT_C"/>
</dbReference>
<comment type="function">
    <text evidence="12">The glycine cleavage system catalyzes the degradation of glycine.</text>
</comment>
<dbReference type="AlphaFoldDB" id="A0A507C3Z4"/>
<evidence type="ECO:0000256" key="8">
    <source>
        <dbReference type="ARBA" id="ARBA00023128"/>
    </source>
</evidence>
<dbReference type="Pfam" id="PF08669">
    <property type="entry name" value="GCV_T_C"/>
    <property type="match status" value="1"/>
</dbReference>
<dbReference type="PANTHER" id="PTHR43757:SF2">
    <property type="entry name" value="AMINOMETHYLTRANSFERASE, MITOCHONDRIAL"/>
    <property type="match status" value="1"/>
</dbReference>
<dbReference type="Gene3D" id="3.30.70.1400">
    <property type="entry name" value="Aminomethyltransferase beta-barrel domains"/>
    <property type="match status" value="1"/>
</dbReference>
<dbReference type="STRING" id="1806994.A0A507C3Z4"/>
<feature type="binding site" evidence="11">
    <location>
        <position position="234"/>
    </location>
    <ligand>
        <name>substrate</name>
    </ligand>
</feature>
<dbReference type="Gene3D" id="3.30.1360.120">
    <property type="entry name" value="Probable tRNA modification gtpase trme, domain 1"/>
    <property type="match status" value="1"/>
</dbReference>
<comment type="subunit">
    <text evidence="3 12">The glycine cleavage system is composed of four proteins: P, T, L and H.</text>
</comment>